<accession>A0AA39LKZ1</accession>
<feature type="transmembrane region" description="Helical" evidence="5">
    <location>
        <begin position="102"/>
        <end position="122"/>
    </location>
</feature>
<feature type="transmembrane region" description="Helical" evidence="5">
    <location>
        <begin position="358"/>
        <end position="382"/>
    </location>
</feature>
<dbReference type="SUPFAM" id="SSF103473">
    <property type="entry name" value="MFS general substrate transporter"/>
    <property type="match status" value="1"/>
</dbReference>
<protein>
    <recommendedName>
        <fullName evidence="6">Major facilitator superfamily (MFS) profile domain-containing protein</fullName>
    </recommendedName>
</protein>
<dbReference type="GO" id="GO:0016020">
    <property type="term" value="C:membrane"/>
    <property type="evidence" value="ECO:0007669"/>
    <property type="project" value="UniProtKB-SubCell"/>
</dbReference>
<feature type="transmembrane region" description="Helical" evidence="5">
    <location>
        <begin position="194"/>
        <end position="217"/>
    </location>
</feature>
<gene>
    <name evidence="7" type="ORF">QR680_015870</name>
</gene>
<name>A0AA39LKZ1_9BILA</name>
<evidence type="ECO:0000256" key="5">
    <source>
        <dbReference type="SAM" id="Phobius"/>
    </source>
</evidence>
<dbReference type="GO" id="GO:0022857">
    <property type="term" value="F:transmembrane transporter activity"/>
    <property type="evidence" value="ECO:0007669"/>
    <property type="project" value="InterPro"/>
</dbReference>
<dbReference type="AlphaFoldDB" id="A0AA39LKZ1"/>
<dbReference type="InterPro" id="IPR020846">
    <property type="entry name" value="MFS_dom"/>
</dbReference>
<keyword evidence="8" id="KW-1185">Reference proteome</keyword>
<keyword evidence="3 5" id="KW-1133">Transmembrane helix</keyword>
<feature type="transmembrane region" description="Helical" evidence="5">
    <location>
        <begin position="388"/>
        <end position="406"/>
    </location>
</feature>
<comment type="caution">
    <text evidence="7">The sequence shown here is derived from an EMBL/GenBank/DDBJ whole genome shotgun (WGS) entry which is preliminary data.</text>
</comment>
<evidence type="ECO:0000256" key="3">
    <source>
        <dbReference type="ARBA" id="ARBA00022989"/>
    </source>
</evidence>
<feature type="transmembrane region" description="Helical" evidence="5">
    <location>
        <begin position="454"/>
        <end position="476"/>
    </location>
</feature>
<feature type="transmembrane region" description="Helical" evidence="5">
    <location>
        <begin position="520"/>
        <end position="546"/>
    </location>
</feature>
<evidence type="ECO:0000259" key="6">
    <source>
        <dbReference type="PROSITE" id="PS50850"/>
    </source>
</evidence>
<feature type="transmembrane region" description="Helical" evidence="5">
    <location>
        <begin position="129"/>
        <end position="149"/>
    </location>
</feature>
<evidence type="ECO:0000256" key="2">
    <source>
        <dbReference type="ARBA" id="ARBA00022692"/>
    </source>
</evidence>
<feature type="transmembrane region" description="Helical" evidence="5">
    <location>
        <begin position="223"/>
        <end position="243"/>
    </location>
</feature>
<dbReference type="FunFam" id="1.20.1250.20:FF:000532">
    <property type="entry name" value="SLC (SoLute Carrier) homolog"/>
    <property type="match status" value="1"/>
</dbReference>
<feature type="transmembrane region" description="Helical" evidence="5">
    <location>
        <begin position="418"/>
        <end position="442"/>
    </location>
</feature>
<sequence>MSPSSEHAASNAKLPSLYSLKSIRFRIVFLMMFAMFCSCSIRSHLGVTIVCMINATALERQSSSMSLNRSTEDDCPLSKGHQSLADFGYNGDLLWTSSDQGFIFSAMSFGSLITLLPSGMLADRFGPKLIIFWSVLVMAVMSYIAPLLANLHVLAFTASRFIVGACNGCIMPSLTALGARWFAKDERSTMNAMYTSGVQLAGIAIGLATPLLCTSNILSGWPFVYYVYASVAVAFATLWMPFVSNHVENNRHISDVERQYVTENTVVRKNQEKKTFPWMKAFLSPPFWAILVVRTAFVTQDKIMTAYTATYIRDVLRTDLQTNGIYTSLPYIAQLISKNVVSAVADYLKRKKFMSHTVSVRVFQLISNAGTALCFIILALYADCNHTVLGVAFLTLRNLFLAFVSPGMHTSGLSIAPAYSGSVLSITMFIASVVATVALYVVGVALESSTKLEWSIIYISLAVANVLTGIFFAIFASTDVQEWAKPCDTRKGAAGSAGGAIGGLDISGLRGDLEKTVTGVLSGIPIVGGIAAGPIGGILGLVISLLQTVLKLLIPLLKGLPVVGGVVGGH</sequence>
<dbReference type="PANTHER" id="PTHR11662">
    <property type="entry name" value="SOLUTE CARRIER FAMILY 17"/>
    <property type="match status" value="1"/>
</dbReference>
<reference evidence="7" key="1">
    <citation type="submission" date="2023-06" db="EMBL/GenBank/DDBJ databases">
        <title>Genomic analysis of the entomopathogenic nematode Steinernema hermaphroditum.</title>
        <authorList>
            <person name="Schwarz E.M."/>
            <person name="Heppert J.K."/>
            <person name="Baniya A."/>
            <person name="Schwartz H.T."/>
            <person name="Tan C.-H."/>
            <person name="Antoshechkin I."/>
            <person name="Sternberg P.W."/>
            <person name="Goodrich-Blair H."/>
            <person name="Dillman A.R."/>
        </authorList>
    </citation>
    <scope>NUCLEOTIDE SEQUENCE</scope>
    <source>
        <strain evidence="7">PS9179</strain>
        <tissue evidence="7">Whole animal</tissue>
    </source>
</reference>
<dbReference type="InterPro" id="IPR011701">
    <property type="entry name" value="MFS"/>
</dbReference>
<proteinExistence type="predicted"/>
<evidence type="ECO:0000256" key="1">
    <source>
        <dbReference type="ARBA" id="ARBA00004141"/>
    </source>
</evidence>
<dbReference type="Gene3D" id="1.20.1250.20">
    <property type="entry name" value="MFS general substrate transporter like domains"/>
    <property type="match status" value="2"/>
</dbReference>
<evidence type="ECO:0000313" key="8">
    <source>
        <dbReference type="Proteomes" id="UP001175271"/>
    </source>
</evidence>
<dbReference type="Pfam" id="PF07690">
    <property type="entry name" value="MFS_1"/>
    <property type="match status" value="1"/>
</dbReference>
<dbReference type="GO" id="GO:0006820">
    <property type="term" value="P:monoatomic anion transport"/>
    <property type="evidence" value="ECO:0007669"/>
    <property type="project" value="TreeGrafter"/>
</dbReference>
<feature type="domain" description="Major facilitator superfamily (MFS) profile" evidence="6">
    <location>
        <begin position="32"/>
        <end position="480"/>
    </location>
</feature>
<dbReference type="InterPro" id="IPR036259">
    <property type="entry name" value="MFS_trans_sf"/>
</dbReference>
<dbReference type="InterPro" id="IPR050382">
    <property type="entry name" value="MFS_Na/Anion_cotransporter"/>
</dbReference>
<comment type="subcellular location">
    <subcellularLocation>
        <location evidence="1">Membrane</location>
        <topology evidence="1">Multi-pass membrane protein</topology>
    </subcellularLocation>
</comment>
<keyword evidence="2 5" id="KW-0812">Transmembrane</keyword>
<feature type="transmembrane region" description="Helical" evidence="5">
    <location>
        <begin position="27"/>
        <end position="55"/>
    </location>
</feature>
<organism evidence="7 8">
    <name type="scientific">Steinernema hermaphroditum</name>
    <dbReference type="NCBI Taxonomy" id="289476"/>
    <lineage>
        <taxon>Eukaryota</taxon>
        <taxon>Metazoa</taxon>
        <taxon>Ecdysozoa</taxon>
        <taxon>Nematoda</taxon>
        <taxon>Chromadorea</taxon>
        <taxon>Rhabditida</taxon>
        <taxon>Tylenchina</taxon>
        <taxon>Panagrolaimomorpha</taxon>
        <taxon>Strongyloidoidea</taxon>
        <taxon>Steinernematidae</taxon>
        <taxon>Steinernema</taxon>
    </lineage>
</organism>
<dbReference type="PROSITE" id="PS50850">
    <property type="entry name" value="MFS"/>
    <property type="match status" value="1"/>
</dbReference>
<keyword evidence="4 5" id="KW-0472">Membrane</keyword>
<feature type="transmembrane region" description="Helical" evidence="5">
    <location>
        <begin position="161"/>
        <end position="182"/>
    </location>
</feature>
<dbReference type="EMBL" id="JAUCMV010000004">
    <property type="protein sequence ID" value="KAK0401596.1"/>
    <property type="molecule type" value="Genomic_DNA"/>
</dbReference>
<evidence type="ECO:0000313" key="7">
    <source>
        <dbReference type="EMBL" id="KAK0401596.1"/>
    </source>
</evidence>
<dbReference type="Proteomes" id="UP001175271">
    <property type="component" value="Unassembled WGS sequence"/>
</dbReference>
<evidence type="ECO:0000256" key="4">
    <source>
        <dbReference type="ARBA" id="ARBA00023136"/>
    </source>
</evidence>
<dbReference type="PANTHER" id="PTHR11662:SF405">
    <property type="entry name" value="PROTEIN CBG12249"/>
    <property type="match status" value="1"/>
</dbReference>